<dbReference type="STRING" id="94130.A0A2Z6SGI3"/>
<proteinExistence type="predicted"/>
<evidence type="ECO:0000313" key="1">
    <source>
        <dbReference type="EMBL" id="GBC04717.1"/>
    </source>
</evidence>
<dbReference type="Gene3D" id="1.20.58.320">
    <property type="entry name" value="TPR-like"/>
    <property type="match status" value="1"/>
</dbReference>
<comment type="caution">
    <text evidence="1">The sequence shown here is derived from an EMBL/GenBank/DDBJ whole genome shotgun (WGS) entry which is preliminary data.</text>
</comment>
<dbReference type="InterPro" id="IPR011990">
    <property type="entry name" value="TPR-like_helical_dom_sf"/>
</dbReference>
<organism evidence="1 3">
    <name type="scientific">Rhizophagus clarus</name>
    <dbReference type="NCBI Taxonomy" id="94130"/>
    <lineage>
        <taxon>Eukaryota</taxon>
        <taxon>Fungi</taxon>
        <taxon>Fungi incertae sedis</taxon>
        <taxon>Mucoromycota</taxon>
        <taxon>Glomeromycotina</taxon>
        <taxon>Glomeromycetes</taxon>
        <taxon>Glomerales</taxon>
        <taxon>Glomeraceae</taxon>
        <taxon>Rhizophagus</taxon>
    </lineage>
</organism>
<dbReference type="EMBL" id="BEXD01003962">
    <property type="protein sequence ID" value="GBC04717.1"/>
    <property type="molecule type" value="Genomic_DNA"/>
</dbReference>
<dbReference type="SUPFAM" id="SSF48452">
    <property type="entry name" value="TPR-like"/>
    <property type="match status" value="1"/>
</dbReference>
<dbReference type="AlphaFoldDB" id="A0A2Z6SGI3"/>
<dbReference type="OrthoDB" id="414698at2759"/>
<dbReference type="InterPro" id="IPR010323">
    <property type="entry name" value="DUF924"/>
</dbReference>
<keyword evidence="3" id="KW-1185">Reference proteome</keyword>
<name>A0A2Z6SGI3_9GLOM</name>
<sequence>MSSAAAQLQNRILSFWFKGFVDGQPFPPSLIQFWFAGGELIDNECRNNFGQEIKEIFEERSYIDEMKQTPEGTLGLTILLDQIPRNIFRKTKRPFVDFDPIALEVAKYCVDRKWDEILHPIQRPFIYLPFEHSENLKDQEISVQKNRWNVDTAPEIYSEIIKSFADFADQHKIVIEKFGRFPHRNQYLNRESTKEEINYLESGR</sequence>
<protein>
    <submittedName>
        <fullName evidence="2">DUF924 domain-containing protein</fullName>
    </submittedName>
</protein>
<evidence type="ECO:0000313" key="3">
    <source>
        <dbReference type="Proteomes" id="UP000247702"/>
    </source>
</evidence>
<reference evidence="2" key="2">
    <citation type="submission" date="2019-10" db="EMBL/GenBank/DDBJ databases">
        <title>Conservation and host-specific expression of non-tandemly repeated heterogenous ribosome RNA gene in arbuscular mycorrhizal fungi.</title>
        <authorList>
            <person name="Maeda T."/>
            <person name="Kobayashi Y."/>
            <person name="Nakagawa T."/>
            <person name="Ezawa T."/>
            <person name="Yamaguchi K."/>
            <person name="Bino T."/>
            <person name="Nishimoto Y."/>
            <person name="Shigenobu S."/>
            <person name="Kawaguchi M."/>
        </authorList>
    </citation>
    <scope>NUCLEOTIDE SEQUENCE</scope>
    <source>
        <strain evidence="2">HR1</strain>
    </source>
</reference>
<dbReference type="EMBL" id="BLAL01000043">
    <property type="protein sequence ID" value="GES79340.1"/>
    <property type="molecule type" value="Genomic_DNA"/>
</dbReference>
<dbReference type="Gene3D" id="1.25.40.10">
    <property type="entry name" value="Tetratricopeptide repeat domain"/>
    <property type="match status" value="1"/>
</dbReference>
<gene>
    <name evidence="2" type="ORF">RCL2_000664500</name>
    <name evidence="1" type="ORF">RclHR1_05820009</name>
</gene>
<accession>A0A2Z6SGI3</accession>
<evidence type="ECO:0000313" key="2">
    <source>
        <dbReference type="EMBL" id="GES79340.1"/>
    </source>
</evidence>
<reference evidence="1 3" key="1">
    <citation type="submission" date="2017-11" db="EMBL/GenBank/DDBJ databases">
        <title>The genome of Rhizophagus clarus HR1 reveals common genetic basis of auxotrophy among arbuscular mycorrhizal fungi.</title>
        <authorList>
            <person name="Kobayashi Y."/>
        </authorList>
    </citation>
    <scope>NUCLEOTIDE SEQUENCE [LARGE SCALE GENOMIC DNA]</scope>
    <source>
        <strain evidence="1 3">HR1</strain>
    </source>
</reference>
<dbReference type="Pfam" id="PF06041">
    <property type="entry name" value="DUF924"/>
    <property type="match status" value="1"/>
</dbReference>
<dbReference type="Proteomes" id="UP000247702">
    <property type="component" value="Unassembled WGS sequence"/>
</dbReference>
<dbReference type="Proteomes" id="UP000615446">
    <property type="component" value="Unassembled WGS sequence"/>
</dbReference>